<comment type="caution">
    <text evidence="1">The sequence shown here is derived from an EMBL/GenBank/DDBJ whole genome shotgun (WGS) entry which is preliminary data.</text>
</comment>
<name>A0ABP9VZJ1_9BACT</name>
<dbReference type="RefSeq" id="WP_345688480.1">
    <property type="nucleotide sequence ID" value="NZ_BAABRO010000024.1"/>
</dbReference>
<dbReference type="EMBL" id="BAABRO010000024">
    <property type="protein sequence ID" value="GAA5510508.1"/>
    <property type="molecule type" value="Genomic_DNA"/>
</dbReference>
<dbReference type="InterPro" id="IPR026350">
    <property type="entry name" value="GxxExxY"/>
</dbReference>
<protein>
    <recommendedName>
        <fullName evidence="3">GxxExxY protein</fullName>
    </recommendedName>
</protein>
<dbReference type="Pfam" id="PF13366">
    <property type="entry name" value="PDDEXK_3"/>
    <property type="match status" value="1"/>
</dbReference>
<evidence type="ECO:0000313" key="2">
    <source>
        <dbReference type="Proteomes" id="UP001416858"/>
    </source>
</evidence>
<gene>
    <name evidence="1" type="ORF">Rcae01_06017</name>
</gene>
<sequence length="262" mass="29913">MMPVVPSIKTTRISQHEFKDLSYGVMQHVFEIHNEFGRLFDEKIYKRELAARMHDVEIEVLVELIHGSFVKRLFADVIVSGSGLFEFKVADTIHPKHRSQAMQYLLLFDLSHAKIVNTQPDQVQHEFVNCHQRLADLRQFKIDSNHFDFSAPGAHEFYAHLVLLLRDWGTGLCLSLYEQALQHCLHGEESGNQLVSVNGRQGHLGEQPMGLVAPGIAFKLTALSKGEESFQTHAKRLLNHTSLNAIHWANIKNELVTFKTIR</sequence>
<evidence type="ECO:0000313" key="1">
    <source>
        <dbReference type="EMBL" id="GAA5510508.1"/>
    </source>
</evidence>
<evidence type="ECO:0008006" key="3">
    <source>
        <dbReference type="Google" id="ProtNLM"/>
    </source>
</evidence>
<accession>A0ABP9VZJ1</accession>
<proteinExistence type="predicted"/>
<organism evidence="1 2">
    <name type="scientific">Novipirellula caenicola</name>
    <dbReference type="NCBI Taxonomy" id="1536901"/>
    <lineage>
        <taxon>Bacteria</taxon>
        <taxon>Pseudomonadati</taxon>
        <taxon>Planctomycetota</taxon>
        <taxon>Planctomycetia</taxon>
        <taxon>Pirellulales</taxon>
        <taxon>Pirellulaceae</taxon>
        <taxon>Novipirellula</taxon>
    </lineage>
</organism>
<dbReference type="NCBIfam" id="TIGR04256">
    <property type="entry name" value="GxxExxY"/>
    <property type="match status" value="1"/>
</dbReference>
<keyword evidence="2" id="KW-1185">Reference proteome</keyword>
<dbReference type="Proteomes" id="UP001416858">
    <property type="component" value="Unassembled WGS sequence"/>
</dbReference>
<reference evidence="1 2" key="1">
    <citation type="submission" date="2024-02" db="EMBL/GenBank/DDBJ databases">
        <title>Rhodopirellula caenicola NBRC 110016.</title>
        <authorList>
            <person name="Ichikawa N."/>
            <person name="Katano-Makiyama Y."/>
            <person name="Hidaka K."/>
        </authorList>
    </citation>
    <scope>NUCLEOTIDE SEQUENCE [LARGE SCALE GENOMIC DNA]</scope>
    <source>
        <strain evidence="1 2">NBRC 110016</strain>
    </source>
</reference>